<feature type="domain" description="Peptidase S9 prolyl oligopeptidase catalytic" evidence="8">
    <location>
        <begin position="488"/>
        <end position="702"/>
    </location>
</feature>
<dbReference type="EMBL" id="QUAL01000353">
    <property type="protein sequence ID" value="RIQ14415.1"/>
    <property type="molecule type" value="Genomic_DNA"/>
</dbReference>
<dbReference type="PROSITE" id="PS00708">
    <property type="entry name" value="PRO_ENDOPEP_SER"/>
    <property type="match status" value="1"/>
</dbReference>
<dbReference type="GO" id="GO:0005829">
    <property type="term" value="C:cytosol"/>
    <property type="evidence" value="ECO:0007669"/>
    <property type="project" value="TreeGrafter"/>
</dbReference>
<keyword evidence="11" id="KW-1185">Reference proteome</keyword>
<dbReference type="InterPro" id="IPR023302">
    <property type="entry name" value="Pept_S9A_N"/>
</dbReference>
<evidence type="ECO:0000313" key="11">
    <source>
        <dbReference type="Proteomes" id="UP000284057"/>
    </source>
</evidence>
<dbReference type="InterPro" id="IPR002470">
    <property type="entry name" value="Peptidase_S9A"/>
</dbReference>
<comment type="similarity">
    <text evidence="2">Belongs to the peptidase S9A family.</text>
</comment>
<dbReference type="InterPro" id="IPR002471">
    <property type="entry name" value="Pept_S9_AS"/>
</dbReference>
<gene>
    <name evidence="10" type="ORF">DY240_24870</name>
</gene>
<evidence type="ECO:0000259" key="8">
    <source>
        <dbReference type="Pfam" id="PF00326"/>
    </source>
</evidence>
<evidence type="ECO:0000259" key="9">
    <source>
        <dbReference type="Pfam" id="PF02897"/>
    </source>
</evidence>
<organism evidence="10 11">
    <name type="scientific">Jiangella rhizosphaerae</name>
    <dbReference type="NCBI Taxonomy" id="2293569"/>
    <lineage>
        <taxon>Bacteria</taxon>
        <taxon>Bacillati</taxon>
        <taxon>Actinomycetota</taxon>
        <taxon>Actinomycetes</taxon>
        <taxon>Jiangellales</taxon>
        <taxon>Jiangellaceae</taxon>
        <taxon>Jiangella</taxon>
    </lineage>
</organism>
<dbReference type="PANTHER" id="PTHR42881">
    <property type="entry name" value="PROLYL ENDOPEPTIDASE"/>
    <property type="match status" value="1"/>
</dbReference>
<dbReference type="Gene3D" id="2.130.10.120">
    <property type="entry name" value="Prolyl oligopeptidase, N-terminal domain"/>
    <property type="match status" value="1"/>
</dbReference>
<feature type="region of interest" description="Disordered" evidence="7">
    <location>
        <begin position="1"/>
        <end position="26"/>
    </location>
</feature>
<dbReference type="InterPro" id="IPR029058">
    <property type="entry name" value="AB_hydrolase_fold"/>
</dbReference>
<comment type="catalytic activity">
    <reaction evidence="1">
        <text>Hydrolysis of Pro-|-Xaa &gt;&gt; Ala-|-Xaa in oligopeptides.</text>
        <dbReference type="EC" id="3.4.21.26"/>
    </reaction>
</comment>
<dbReference type="SUPFAM" id="SSF53474">
    <property type="entry name" value="alpha/beta-Hydrolases"/>
    <property type="match status" value="1"/>
</dbReference>
<feature type="domain" description="Peptidase S9A N-terminal" evidence="9">
    <location>
        <begin position="13"/>
        <end position="428"/>
    </location>
</feature>
<keyword evidence="4" id="KW-0645">Protease</keyword>
<dbReference type="PANTHER" id="PTHR42881:SF2">
    <property type="entry name" value="PROLYL ENDOPEPTIDASE"/>
    <property type="match status" value="1"/>
</dbReference>
<evidence type="ECO:0000256" key="6">
    <source>
        <dbReference type="ARBA" id="ARBA00022825"/>
    </source>
</evidence>
<sequence>MAFDASTSPQPYPSAPRGDDADVLHGITVPDPYRALEDEDDPVTQAWSKAQRVLFDEHRAGWPARAAFAGRLAQLLRAGSVGTPAWRDERVFHTRRTPDQEHAVLLTVDPDGTERALVDPGAIDPSGATTLDAWQPSKEGALLAYQLSEGGTEESVLRVLDVATGEVVDGPIDRARYSPVAWLPGGEAFYYVRRLPKDAVPEGEDQFHRRVYLHRLGTDPAGDIEIFGDGMDKTNYYGVSVSRDGRWLTVSAAQGTAPRNDVWIADLGADGADPARPELRPVVVGQDAKTGLHVGRDGRLYVWTDLDAPRGRLAVTDPTTPEPEHWRDLLPEDSEAVLEDFALLDGAELDAPVLLASRTRHAVSEVTAHSLATGEVLHQLELPGIGSVGGLSERPEGGHEAWLAYTDHTVPVRILHYDARSRTVSTWADAPGLVDVPAVRSEQVTYRSKDGTEVRMVVVSPAGGAARQPRPAVLYGYGGFNIALTPAYSASILAWVEAGGVWAVANLRGGSEEGEQWHRAGMREHKQNVFDDFHAAAEYLVAEGWTTPDQLAIFGGSNGGLLVGAALTQRPELYRAVVCSAPLLDMVRYEKFGLGESWNDEYGTAADPVELGWLLGYSPYHHVRDGVEYPSVLFTVFDGDSRVDTLHARKMAAALQAATSGDPATRPILLRAEANVGHGARAVSRTVDLSADQLAFVAAQLGLEVR</sequence>
<dbReference type="Pfam" id="PF00326">
    <property type="entry name" value="Peptidase_S9"/>
    <property type="match status" value="1"/>
</dbReference>
<dbReference type="GO" id="GO:0006508">
    <property type="term" value="P:proteolysis"/>
    <property type="evidence" value="ECO:0007669"/>
    <property type="project" value="UniProtKB-KW"/>
</dbReference>
<dbReference type="InterPro" id="IPR051167">
    <property type="entry name" value="Prolyl_oligopep/macrocyclase"/>
</dbReference>
<comment type="caution">
    <text evidence="10">The sequence shown here is derived from an EMBL/GenBank/DDBJ whole genome shotgun (WGS) entry which is preliminary data.</text>
</comment>
<dbReference type="AlphaFoldDB" id="A0A418KJL7"/>
<evidence type="ECO:0000256" key="7">
    <source>
        <dbReference type="SAM" id="MobiDB-lite"/>
    </source>
</evidence>
<accession>A0A418KJL7</accession>
<protein>
    <recommendedName>
        <fullName evidence="3">prolyl oligopeptidase</fullName>
        <ecNumber evidence="3">3.4.21.26</ecNumber>
    </recommendedName>
</protein>
<dbReference type="Pfam" id="PF02897">
    <property type="entry name" value="Peptidase_S9_N"/>
    <property type="match status" value="1"/>
</dbReference>
<evidence type="ECO:0000256" key="2">
    <source>
        <dbReference type="ARBA" id="ARBA00005228"/>
    </source>
</evidence>
<reference evidence="10 11" key="1">
    <citation type="submission" date="2018-09" db="EMBL/GenBank/DDBJ databases">
        <title>Isolation, diversity and antifungal activity of actinobacteria from wheat.</title>
        <authorList>
            <person name="Han C."/>
        </authorList>
    </citation>
    <scope>NUCLEOTIDE SEQUENCE [LARGE SCALE GENOMIC DNA]</scope>
    <source>
        <strain evidence="10 11">NEAU-YY265</strain>
    </source>
</reference>
<dbReference type="PRINTS" id="PR00862">
    <property type="entry name" value="PROLIGOPTASE"/>
</dbReference>
<name>A0A418KJL7_9ACTN</name>
<proteinExistence type="inferred from homology"/>
<dbReference type="InterPro" id="IPR001375">
    <property type="entry name" value="Peptidase_S9_cat"/>
</dbReference>
<keyword evidence="6" id="KW-0720">Serine protease</keyword>
<dbReference type="GO" id="GO:0004252">
    <property type="term" value="F:serine-type endopeptidase activity"/>
    <property type="evidence" value="ECO:0007669"/>
    <property type="project" value="UniProtKB-EC"/>
</dbReference>
<evidence type="ECO:0000256" key="3">
    <source>
        <dbReference type="ARBA" id="ARBA00011897"/>
    </source>
</evidence>
<keyword evidence="5" id="KW-0378">Hydrolase</keyword>
<evidence type="ECO:0000256" key="4">
    <source>
        <dbReference type="ARBA" id="ARBA00022670"/>
    </source>
</evidence>
<dbReference type="Gene3D" id="3.40.50.1820">
    <property type="entry name" value="alpha/beta hydrolase"/>
    <property type="match status" value="1"/>
</dbReference>
<dbReference type="EC" id="3.4.21.26" evidence="3"/>
<evidence type="ECO:0000256" key="1">
    <source>
        <dbReference type="ARBA" id="ARBA00001070"/>
    </source>
</evidence>
<evidence type="ECO:0000256" key="5">
    <source>
        <dbReference type="ARBA" id="ARBA00022801"/>
    </source>
</evidence>
<dbReference type="RefSeq" id="WP_119662395.1">
    <property type="nucleotide sequence ID" value="NZ_QUAL01000353.1"/>
</dbReference>
<dbReference type="OrthoDB" id="9801421at2"/>
<evidence type="ECO:0000313" key="10">
    <source>
        <dbReference type="EMBL" id="RIQ14415.1"/>
    </source>
</evidence>
<dbReference type="GO" id="GO:0070012">
    <property type="term" value="F:oligopeptidase activity"/>
    <property type="evidence" value="ECO:0007669"/>
    <property type="project" value="TreeGrafter"/>
</dbReference>
<dbReference type="SUPFAM" id="SSF50993">
    <property type="entry name" value="Peptidase/esterase 'gauge' domain"/>
    <property type="match status" value="1"/>
</dbReference>
<dbReference type="Proteomes" id="UP000284057">
    <property type="component" value="Unassembled WGS sequence"/>
</dbReference>